<keyword evidence="3 5" id="KW-1133">Transmembrane helix</keyword>
<sequence length="171" mass="19568">MVRMNFVKREDVTYATVAERLAAFAIDSLLLSILAFIVSKIFFLATGYGIILFLFANIIFPYFERSRWQASIGKQLLCLKVVDFSGGKIGFLQTLFRSIIKAMILFLSHFLLLRVYIEQASDTPLILFVLWFLFVVICIGSLLYSKQNQPLYDRATGVFIIKIEGRTLTKT</sequence>
<keyword evidence="2 5" id="KW-0812">Transmembrane</keyword>
<feature type="domain" description="RDD" evidence="6">
    <location>
        <begin position="14"/>
        <end position="156"/>
    </location>
</feature>
<accession>A0AAE3LTT5</accession>
<organism evidence="7 8">
    <name type="scientific">Perspicuibacillus lycopersici</name>
    <dbReference type="NCBI Taxonomy" id="1325689"/>
    <lineage>
        <taxon>Bacteria</taxon>
        <taxon>Bacillati</taxon>
        <taxon>Bacillota</taxon>
        <taxon>Bacilli</taxon>
        <taxon>Bacillales</taxon>
        <taxon>Bacillaceae</taxon>
        <taxon>Perspicuibacillus</taxon>
    </lineage>
</organism>
<evidence type="ECO:0000259" key="6">
    <source>
        <dbReference type="Pfam" id="PF06271"/>
    </source>
</evidence>
<gene>
    <name evidence="7" type="ORF">OEV98_13160</name>
</gene>
<evidence type="ECO:0000256" key="3">
    <source>
        <dbReference type="ARBA" id="ARBA00022989"/>
    </source>
</evidence>
<dbReference type="InterPro" id="IPR010432">
    <property type="entry name" value="RDD"/>
</dbReference>
<dbReference type="Pfam" id="PF06271">
    <property type="entry name" value="RDD"/>
    <property type="match status" value="1"/>
</dbReference>
<comment type="subcellular location">
    <subcellularLocation>
        <location evidence="1">Membrane</location>
        <topology evidence="1">Multi-pass membrane protein</topology>
    </subcellularLocation>
</comment>
<dbReference type="EMBL" id="JAOUSF010000004">
    <property type="protein sequence ID" value="MCU9614488.1"/>
    <property type="molecule type" value="Genomic_DNA"/>
</dbReference>
<feature type="transmembrane region" description="Helical" evidence="5">
    <location>
        <begin position="21"/>
        <end position="39"/>
    </location>
</feature>
<feature type="transmembrane region" description="Helical" evidence="5">
    <location>
        <begin position="45"/>
        <end position="63"/>
    </location>
</feature>
<protein>
    <submittedName>
        <fullName evidence="7">RDD family protein</fullName>
    </submittedName>
</protein>
<evidence type="ECO:0000313" key="7">
    <source>
        <dbReference type="EMBL" id="MCU9614488.1"/>
    </source>
</evidence>
<dbReference type="RefSeq" id="WP_263073776.1">
    <property type="nucleotide sequence ID" value="NZ_JAOUSF010000004.1"/>
</dbReference>
<reference evidence="7" key="1">
    <citation type="submission" date="2022-10" db="EMBL/GenBank/DDBJ databases">
        <title>Description of Fervidibacillus gen. nov. in the family Fervidibacillaceae fam. nov. with two species, Fervidibacillus albus sp. nov., and Fervidibacillus halotolerans sp. nov., isolated from tidal flat sediments.</title>
        <authorList>
            <person name="Kwon K.K."/>
            <person name="Yang S.-H."/>
        </authorList>
    </citation>
    <scope>NUCLEOTIDE SEQUENCE</scope>
    <source>
        <strain evidence="7">JCM 19140</strain>
    </source>
</reference>
<dbReference type="AlphaFoldDB" id="A0AAE3LTT5"/>
<name>A0AAE3LTT5_9BACI</name>
<evidence type="ECO:0000256" key="2">
    <source>
        <dbReference type="ARBA" id="ARBA00022692"/>
    </source>
</evidence>
<evidence type="ECO:0000256" key="5">
    <source>
        <dbReference type="SAM" id="Phobius"/>
    </source>
</evidence>
<proteinExistence type="predicted"/>
<feature type="transmembrane region" description="Helical" evidence="5">
    <location>
        <begin position="98"/>
        <end position="117"/>
    </location>
</feature>
<keyword evidence="8" id="KW-1185">Reference proteome</keyword>
<evidence type="ECO:0000256" key="4">
    <source>
        <dbReference type="ARBA" id="ARBA00023136"/>
    </source>
</evidence>
<comment type="caution">
    <text evidence="7">The sequence shown here is derived from an EMBL/GenBank/DDBJ whole genome shotgun (WGS) entry which is preliminary data.</text>
</comment>
<keyword evidence="4 5" id="KW-0472">Membrane</keyword>
<feature type="transmembrane region" description="Helical" evidence="5">
    <location>
        <begin position="123"/>
        <end position="144"/>
    </location>
</feature>
<evidence type="ECO:0000313" key="8">
    <source>
        <dbReference type="Proteomes" id="UP001209318"/>
    </source>
</evidence>
<dbReference type="Proteomes" id="UP001209318">
    <property type="component" value="Unassembled WGS sequence"/>
</dbReference>
<evidence type="ECO:0000256" key="1">
    <source>
        <dbReference type="ARBA" id="ARBA00004141"/>
    </source>
</evidence>
<dbReference type="GO" id="GO:0016020">
    <property type="term" value="C:membrane"/>
    <property type="evidence" value="ECO:0007669"/>
    <property type="project" value="UniProtKB-SubCell"/>
</dbReference>